<dbReference type="Gene3D" id="1.10.10.10">
    <property type="entry name" value="Winged helix-like DNA-binding domain superfamily/Winged helix DNA-binding domain"/>
    <property type="match status" value="1"/>
</dbReference>
<dbReference type="Gene3D" id="3.30.160.60">
    <property type="entry name" value="Classic Zinc Finger"/>
    <property type="match status" value="1"/>
</dbReference>
<evidence type="ECO:0000256" key="1">
    <source>
        <dbReference type="ARBA" id="ARBA00022853"/>
    </source>
</evidence>
<evidence type="ECO:0000313" key="10">
    <source>
        <dbReference type="Proteomes" id="UP000001357"/>
    </source>
</evidence>
<evidence type="ECO:0000313" key="9">
    <source>
        <dbReference type="EMBL" id="EDQ87280.1"/>
    </source>
</evidence>
<feature type="compositionally biased region" description="Basic and acidic residues" evidence="6">
    <location>
        <begin position="481"/>
        <end position="492"/>
    </location>
</feature>
<dbReference type="EMBL" id="CH991560">
    <property type="protein sequence ID" value="EDQ87280.1"/>
    <property type="molecule type" value="Genomic_DNA"/>
</dbReference>
<feature type="coiled-coil region" evidence="5">
    <location>
        <begin position="888"/>
        <end position="940"/>
    </location>
</feature>
<reference evidence="9 10" key="1">
    <citation type="journal article" date="2008" name="Nature">
        <title>The genome of the choanoflagellate Monosiga brevicollis and the origin of metazoans.</title>
        <authorList>
            <consortium name="JGI Sequencing"/>
            <person name="King N."/>
            <person name="Westbrook M.J."/>
            <person name="Young S.L."/>
            <person name="Kuo A."/>
            <person name="Abedin M."/>
            <person name="Chapman J."/>
            <person name="Fairclough S."/>
            <person name="Hellsten U."/>
            <person name="Isogai Y."/>
            <person name="Letunic I."/>
            <person name="Marr M."/>
            <person name="Pincus D."/>
            <person name="Putnam N."/>
            <person name="Rokas A."/>
            <person name="Wright K.J."/>
            <person name="Zuzow R."/>
            <person name="Dirks W."/>
            <person name="Good M."/>
            <person name="Goodstein D."/>
            <person name="Lemons D."/>
            <person name="Li W."/>
            <person name="Lyons J.B."/>
            <person name="Morris A."/>
            <person name="Nichols S."/>
            <person name="Richter D.J."/>
            <person name="Salamov A."/>
            <person name="Bork P."/>
            <person name="Lim W.A."/>
            <person name="Manning G."/>
            <person name="Miller W.T."/>
            <person name="McGinnis W."/>
            <person name="Shapiro H."/>
            <person name="Tjian R."/>
            <person name="Grigoriev I.V."/>
            <person name="Rokhsar D."/>
        </authorList>
    </citation>
    <scope>NUCLEOTIDE SEQUENCE [LARGE SCALE GENOMIC DNA]</scope>
    <source>
        <strain evidence="10">MX1 / ATCC 50154</strain>
    </source>
</reference>
<keyword evidence="3" id="KW-0804">Transcription</keyword>
<keyword evidence="4" id="KW-0539">Nucleus</keyword>
<dbReference type="PANTHER" id="PTHR22970:SF14">
    <property type="entry name" value="AT-RICH INTERACTIVE DOMAIN-CONTAINING PROTEIN 2"/>
    <property type="match status" value="1"/>
</dbReference>
<protein>
    <recommendedName>
        <fullName evidence="8">RFX-type winged-helix domain-containing protein</fullName>
    </recommendedName>
</protein>
<feature type="region of interest" description="Disordered" evidence="6">
    <location>
        <begin position="481"/>
        <end position="646"/>
    </location>
</feature>
<feature type="signal peptide" evidence="7">
    <location>
        <begin position="1"/>
        <end position="19"/>
    </location>
</feature>
<evidence type="ECO:0000256" key="4">
    <source>
        <dbReference type="ARBA" id="ARBA00023242"/>
    </source>
</evidence>
<evidence type="ECO:0000259" key="8">
    <source>
        <dbReference type="PROSITE" id="PS51526"/>
    </source>
</evidence>
<dbReference type="InterPro" id="IPR003150">
    <property type="entry name" value="DNA-bd_RFX"/>
</dbReference>
<dbReference type="InterPro" id="IPR052406">
    <property type="entry name" value="Chromatin_Remodeling_Comp"/>
</dbReference>
<evidence type="ECO:0000256" key="3">
    <source>
        <dbReference type="ARBA" id="ARBA00023163"/>
    </source>
</evidence>
<keyword evidence="2" id="KW-0805">Transcription regulation</keyword>
<organism evidence="9 10">
    <name type="scientific">Monosiga brevicollis</name>
    <name type="common">Choanoflagellate</name>
    <dbReference type="NCBI Taxonomy" id="81824"/>
    <lineage>
        <taxon>Eukaryota</taxon>
        <taxon>Choanoflagellata</taxon>
        <taxon>Craspedida</taxon>
        <taxon>Salpingoecidae</taxon>
        <taxon>Monosiga</taxon>
    </lineage>
</organism>
<dbReference type="Pfam" id="PF02257">
    <property type="entry name" value="RFX_DNA_binding"/>
    <property type="match status" value="1"/>
</dbReference>
<dbReference type="InterPro" id="IPR036388">
    <property type="entry name" value="WH-like_DNA-bd_sf"/>
</dbReference>
<dbReference type="STRING" id="81824.A9V5G7"/>
<feature type="chain" id="PRO_5002742813" description="RFX-type winged-helix domain-containing protein" evidence="7">
    <location>
        <begin position="20"/>
        <end position="1137"/>
    </location>
</feature>
<dbReference type="PROSITE" id="PS51526">
    <property type="entry name" value="RFX_DBD"/>
    <property type="match status" value="1"/>
</dbReference>
<keyword evidence="5" id="KW-0175">Coiled coil</keyword>
<evidence type="ECO:0000256" key="5">
    <source>
        <dbReference type="SAM" id="Coils"/>
    </source>
</evidence>
<feature type="compositionally biased region" description="Polar residues" evidence="6">
    <location>
        <begin position="589"/>
        <end position="610"/>
    </location>
</feature>
<evidence type="ECO:0000256" key="6">
    <source>
        <dbReference type="SAM" id="MobiDB-lite"/>
    </source>
</evidence>
<keyword evidence="1" id="KW-0156">Chromatin regulator</keyword>
<sequence>MRWVWASACATCVLSGTEAMPWVDKDGSELKDAVVLARFVIRSSTATVELAALGRLPKSILLERLNQSLHLPNQIDWAFRALKILSYNGMDLDELRELLPLMVKIAEPAIADEVFQQLHASPPKHPSHLERAVTTLNPDFSIAESEDEAIDLESMGLRLVQLLEVLANLSTNEDHLAHPNCKHAVTLSQGIGHSKDLQLRRLGPEGTVLKQWLLQIILTSDHLNLLYAALVIMSHLVPVSSNQNWLRSLGSDLWSRLAQMVLIHDVKVLCATLELYYQFTLHDDFAAHLAAQRHVVPALISHLRFLPDSWPDRLETPLLLIEEILKGTQPVDLESMAPEVGGIKYLEPASATPLQPILALPQSLQHLKTWLTATFAYKGDHATALRRAEMYRSYVAVCQNENRVPLCTEVFGKLIMECFPGTKCVTGPDLGRTIYYTALSSKASQPTPSPRELVVVRTPKMMREQRLEVARRGPLQIDSVRLARERREEQRRQAMARLEAASSDMGSTPEGAGSHAVPLAAPAHGSPSSDVVPQAKRAHIETAPQPSSVTTVPPSSTSSTASANFSAPPPAFSSTAPVGQPVSTAPVAQPTSTAPVAQPTSTALVTQPASTVPGGQVATMAAMSQPASTAQPASTSSMSTSDLPQVDGPCGLAYEDTLPQVDGPNDEPVVLRRGPAITCINPQCDKVYKTVSSLSYHLTSNPDCLRFTHTYTLDSIPDTTSADHSFIKNLLTNASQPGYVWVCRWDLCHRPFKTFREAMAHVADFHATPTRPAPVTCHWEGCTKLAPTMKRSLLSAHMHTHYNVWKLTREDDPSIDHQPLPPEDPTFNFSQSIDTHSPPAGPGYTSSAAALPAMHSASSSLLSSAMPTSGAGGLPVELSASVPWAHQMELLNSQEETLRRQLQDLVQQGASQHPHLMQRQQSVQHQLQRLMLERQKLQLQQGQAALLERQRRQQMQAQENQLRHGAQMRDVDRQRLYWEQQRQRQFDSGKQRVKWEQERQLREQARRKALEEQQRKLAAQAQARKARQMQQQTAYHRAPTVTAAMARSLQDYEQQKKLFLENIRVHSGSVWVREHACDPRTIQTIRFMAALVLRNLAKTAPTAQLKCREDTLLDVATENAELRRPLLQCIRSLYNAA</sequence>
<keyword evidence="7" id="KW-0732">Signal</keyword>
<gene>
    <name evidence="9" type="ORF">MONBRDRAFT_27505</name>
</gene>
<dbReference type="AlphaFoldDB" id="A9V5G7"/>
<name>A9V5G7_MONBE</name>
<feature type="compositionally biased region" description="Low complexity" evidence="6">
    <location>
        <begin position="542"/>
        <end position="577"/>
    </location>
</feature>
<feature type="compositionally biased region" description="Low complexity" evidence="6">
    <location>
        <begin position="618"/>
        <end position="641"/>
    </location>
</feature>
<proteinExistence type="predicted"/>
<dbReference type="GeneID" id="5893118"/>
<evidence type="ECO:0000256" key="7">
    <source>
        <dbReference type="SAM" id="SignalP"/>
    </source>
</evidence>
<dbReference type="GO" id="GO:0003677">
    <property type="term" value="F:DNA binding"/>
    <property type="evidence" value="ECO:0000318"/>
    <property type="project" value="GO_Central"/>
</dbReference>
<feature type="region of interest" description="Disordered" evidence="6">
    <location>
        <begin position="813"/>
        <end position="848"/>
    </location>
</feature>
<dbReference type="Proteomes" id="UP000001357">
    <property type="component" value="Unassembled WGS sequence"/>
</dbReference>
<accession>A9V5G7</accession>
<dbReference type="GO" id="GO:0006338">
    <property type="term" value="P:chromatin remodeling"/>
    <property type="evidence" value="ECO:0000318"/>
    <property type="project" value="GO_Central"/>
</dbReference>
<dbReference type="GO" id="GO:0006355">
    <property type="term" value="P:regulation of DNA-templated transcription"/>
    <property type="evidence" value="ECO:0007669"/>
    <property type="project" value="InterPro"/>
</dbReference>
<evidence type="ECO:0000256" key="2">
    <source>
        <dbReference type="ARBA" id="ARBA00023015"/>
    </source>
</evidence>
<dbReference type="InParanoid" id="A9V5G7"/>
<dbReference type="OMA" id="WIRTIDM"/>
<dbReference type="KEGG" id="mbr:MONBRDRAFT_27505"/>
<keyword evidence="10" id="KW-1185">Reference proteome</keyword>
<feature type="domain" description="RFX-type winged-helix" evidence="8">
    <location>
        <begin position="367"/>
        <end position="443"/>
    </location>
</feature>
<dbReference type="PANTHER" id="PTHR22970">
    <property type="entry name" value="AT-RICH INTERACTIVE DOMAIN-CONTAINING PROTEIN 2"/>
    <property type="match status" value="1"/>
</dbReference>
<dbReference type="RefSeq" id="XP_001747893.1">
    <property type="nucleotide sequence ID" value="XM_001747841.1"/>
</dbReference>